<gene>
    <name evidence="2" type="ORF">AVDCRST_MAG58-2521</name>
</gene>
<feature type="region of interest" description="Disordered" evidence="1">
    <location>
        <begin position="30"/>
        <end position="54"/>
    </location>
</feature>
<dbReference type="EMBL" id="CADCVF010000053">
    <property type="protein sequence ID" value="CAA9460840.1"/>
    <property type="molecule type" value="Genomic_DNA"/>
</dbReference>
<protein>
    <submittedName>
        <fullName evidence="2">Uncharacterized protein</fullName>
    </submittedName>
</protein>
<evidence type="ECO:0000256" key="1">
    <source>
        <dbReference type="SAM" id="MobiDB-lite"/>
    </source>
</evidence>
<proteinExistence type="predicted"/>
<sequence length="54" mass="6144">MKWDLDLWYELWDRAGSQGLDNWYDLRGEAREGTGSGPDATALDKIEDEPLEGT</sequence>
<organism evidence="2">
    <name type="scientific">uncultured Rubrobacteraceae bacterium</name>
    <dbReference type="NCBI Taxonomy" id="349277"/>
    <lineage>
        <taxon>Bacteria</taxon>
        <taxon>Bacillati</taxon>
        <taxon>Actinomycetota</taxon>
        <taxon>Rubrobacteria</taxon>
        <taxon>Rubrobacterales</taxon>
        <taxon>Rubrobacteraceae</taxon>
        <taxon>environmental samples</taxon>
    </lineage>
</organism>
<name>A0A6J4R6X8_9ACTN</name>
<accession>A0A6J4R6X8</accession>
<evidence type="ECO:0000313" key="2">
    <source>
        <dbReference type="EMBL" id="CAA9460840.1"/>
    </source>
</evidence>
<dbReference type="AlphaFoldDB" id="A0A6J4R6X8"/>
<reference evidence="2" key="1">
    <citation type="submission" date="2020-02" db="EMBL/GenBank/DDBJ databases">
        <authorList>
            <person name="Meier V. D."/>
        </authorList>
    </citation>
    <scope>NUCLEOTIDE SEQUENCE</scope>
    <source>
        <strain evidence="2">AVDCRST_MAG58</strain>
    </source>
</reference>